<sequence length="149" mass="16740">MKQFQPGDVIEVKLPGGFAYVQITHNHPAYPEVIRALPGYYKKPPENILELASGQSVFTVMLPLFSAIERGMLEGRKVTSTKVPSSDSTFPTFRIPIRDRQGNVVYWWFWDGEGLNYDANPDAGSENMPLREITTTDTFIERLSATAPC</sequence>
<comment type="caution">
    <text evidence="1">The sequence shown here is derived from an EMBL/GenBank/DDBJ whole genome shotgun (WGS) entry which is preliminary data.</text>
</comment>
<organism evidence="1 2">
    <name type="scientific">Thalassospira profundimaris</name>
    <dbReference type="NCBI Taxonomy" id="502049"/>
    <lineage>
        <taxon>Bacteria</taxon>
        <taxon>Pseudomonadati</taxon>
        <taxon>Pseudomonadota</taxon>
        <taxon>Alphaproteobacteria</taxon>
        <taxon>Rhodospirillales</taxon>
        <taxon>Thalassospiraceae</taxon>
        <taxon>Thalassospira</taxon>
    </lineage>
</organism>
<evidence type="ECO:0000313" key="2">
    <source>
        <dbReference type="Proteomes" id="UP000252255"/>
    </source>
</evidence>
<dbReference type="AlphaFoldDB" id="A0A367WP64"/>
<name>A0A367WP64_9PROT</name>
<accession>A0A367WP64</accession>
<dbReference type="EMBL" id="JPWI01000015">
    <property type="protein sequence ID" value="RCK43266.1"/>
    <property type="molecule type" value="Genomic_DNA"/>
</dbReference>
<dbReference type="OrthoDB" id="9090824at2"/>
<reference evidence="1 2" key="1">
    <citation type="submission" date="2014-07" db="EMBL/GenBank/DDBJ databases">
        <title>Draft genome sequence of Thalassospira profundimaris PR54-5.</title>
        <authorList>
            <person name="Lai Q."/>
            <person name="Shao Z."/>
        </authorList>
    </citation>
    <scope>NUCLEOTIDE SEQUENCE [LARGE SCALE GENOMIC DNA]</scope>
    <source>
        <strain evidence="1 2">PR54-5</strain>
    </source>
</reference>
<proteinExistence type="predicted"/>
<evidence type="ECO:0000313" key="1">
    <source>
        <dbReference type="EMBL" id="RCK43266.1"/>
    </source>
</evidence>
<dbReference type="RefSeq" id="WP_063086230.1">
    <property type="nucleotide sequence ID" value="NZ_JPWI01000015.1"/>
</dbReference>
<dbReference type="Proteomes" id="UP000252255">
    <property type="component" value="Unassembled WGS sequence"/>
</dbReference>
<protein>
    <submittedName>
        <fullName evidence="1">Uncharacterized protein</fullName>
    </submittedName>
</protein>
<gene>
    <name evidence="1" type="ORF">TH30_19835</name>
</gene>